<evidence type="ECO:0000256" key="1">
    <source>
        <dbReference type="SAM" id="MobiDB-lite"/>
    </source>
</evidence>
<dbReference type="Proteomes" id="UP000077154">
    <property type="component" value="Unassembled WGS sequence"/>
</dbReference>
<dbReference type="EMBL" id="KV441387">
    <property type="protein sequence ID" value="OAF62416.1"/>
    <property type="molecule type" value="Genomic_DNA"/>
</dbReference>
<dbReference type="Pfam" id="PF08613">
    <property type="entry name" value="Cyclin"/>
    <property type="match status" value="1"/>
</dbReference>
<dbReference type="GO" id="GO:0019901">
    <property type="term" value="F:protein kinase binding"/>
    <property type="evidence" value="ECO:0007669"/>
    <property type="project" value="InterPro"/>
</dbReference>
<gene>
    <name evidence="2" type="ORF">VC83_01273</name>
</gene>
<dbReference type="CDD" id="cd20557">
    <property type="entry name" value="CYCLIN_ScPCL1-like"/>
    <property type="match status" value="1"/>
</dbReference>
<dbReference type="AlphaFoldDB" id="A0A177AK25"/>
<dbReference type="GO" id="GO:0005634">
    <property type="term" value="C:nucleus"/>
    <property type="evidence" value="ECO:0007669"/>
    <property type="project" value="TreeGrafter"/>
</dbReference>
<dbReference type="GO" id="GO:0000307">
    <property type="term" value="C:cyclin-dependent protein kinase holoenzyme complex"/>
    <property type="evidence" value="ECO:0007669"/>
    <property type="project" value="TreeGrafter"/>
</dbReference>
<dbReference type="eggNOG" id="ENOG502S0QI">
    <property type="taxonomic scope" value="Eukaryota"/>
</dbReference>
<name>A0A177AK25_9PEZI</name>
<dbReference type="OrthoDB" id="244495at2759"/>
<organism evidence="2">
    <name type="scientific">Pseudogymnoascus destructans</name>
    <dbReference type="NCBI Taxonomy" id="655981"/>
    <lineage>
        <taxon>Eukaryota</taxon>
        <taxon>Fungi</taxon>
        <taxon>Dikarya</taxon>
        <taxon>Ascomycota</taxon>
        <taxon>Pezizomycotina</taxon>
        <taxon>Leotiomycetes</taxon>
        <taxon>Thelebolales</taxon>
        <taxon>Thelebolaceae</taxon>
        <taxon>Pseudogymnoascus</taxon>
    </lineage>
</organism>
<sequence>MPNFYNHPRAGLITPPDSGHAMYGYRNTGLVSYNQNSRKNGYDGVSYAAPPAPLMYQHPPMHYNNMPSVAAPGMPNQSYGPIAAPILPAPISDRPVDASGHNAAQRFERRPQQPPAKQEKITGGVAQELDYEMDQMTDYVSDMAQSMYALLCSPHIRLADIDLARSVMPGSKVSPAFRKFVSGLLSSTRLPSSTILLGMNYLARRMSMLNSPTPRKTTDGQVWRMLTIALLLGSKFLDDNTFQNRSWSEVSGIAVSELNSLEKEWLQAIEWNLHVDPVTDTDFHSWLASWASWKETKNKQRNATLERLAPLAAIDTNVQRNHGQRKPYSPTSASYSFNQGSNENHPPSAYHVPTQPQYEQTSWAQGRAPHELSPPSAPESGPNTPEWMMLPNSGLPPTDWYGYDAFYNRRNQQPSTHVSYALPQTTPYQTPYHSHYSQNLWGHHAGCGCGYCGRPTDSYFMPTYGQQTVAG</sequence>
<proteinExistence type="predicted"/>
<dbReference type="Gene3D" id="1.10.472.10">
    <property type="entry name" value="Cyclin-like"/>
    <property type="match status" value="1"/>
</dbReference>
<dbReference type="RefSeq" id="XP_024327688.1">
    <property type="nucleotide sequence ID" value="XM_024464956.1"/>
</dbReference>
<feature type="region of interest" description="Disordered" evidence="1">
    <location>
        <begin position="98"/>
        <end position="121"/>
    </location>
</feature>
<feature type="region of interest" description="Disordered" evidence="1">
    <location>
        <begin position="315"/>
        <end position="385"/>
    </location>
</feature>
<dbReference type="GO" id="GO:0016538">
    <property type="term" value="F:cyclin-dependent protein serine/threonine kinase regulator activity"/>
    <property type="evidence" value="ECO:0007669"/>
    <property type="project" value="TreeGrafter"/>
</dbReference>
<accession>A0A177AK25</accession>
<dbReference type="PANTHER" id="PTHR15615">
    <property type="match status" value="1"/>
</dbReference>
<dbReference type="InterPro" id="IPR036915">
    <property type="entry name" value="Cyclin-like_sf"/>
</dbReference>
<evidence type="ECO:0008006" key="3">
    <source>
        <dbReference type="Google" id="ProtNLM"/>
    </source>
</evidence>
<evidence type="ECO:0000313" key="2">
    <source>
        <dbReference type="EMBL" id="OAF62416.1"/>
    </source>
</evidence>
<feature type="compositionally biased region" description="Polar residues" evidence="1">
    <location>
        <begin position="354"/>
        <end position="364"/>
    </location>
</feature>
<dbReference type="GeneID" id="36284364"/>
<dbReference type="SUPFAM" id="SSF47954">
    <property type="entry name" value="Cyclin-like"/>
    <property type="match status" value="1"/>
</dbReference>
<reference evidence="2" key="1">
    <citation type="submission" date="2016-03" db="EMBL/GenBank/DDBJ databases">
        <title>Updated assembly of Pseudogymnoascus destructans, the fungus causing white-nose syndrome of bats.</title>
        <authorList>
            <person name="Palmer J.M."/>
            <person name="Drees K.P."/>
            <person name="Foster J.T."/>
            <person name="Lindner D.L."/>
        </authorList>
    </citation>
    <scope>NUCLEOTIDE SEQUENCE [LARGE SCALE GENOMIC DNA]</scope>
    <source>
        <strain evidence="2">20631-21</strain>
    </source>
</reference>
<dbReference type="VEuPathDB" id="FungiDB:GMDG_00503"/>
<feature type="compositionally biased region" description="Polar residues" evidence="1">
    <location>
        <begin position="329"/>
        <end position="345"/>
    </location>
</feature>
<dbReference type="InterPro" id="IPR013922">
    <property type="entry name" value="Cyclin_PHO80-like"/>
</dbReference>
<dbReference type="PANTHER" id="PTHR15615:SF27">
    <property type="entry name" value="PHO85 CYCLIN CLG1"/>
    <property type="match status" value="1"/>
</dbReference>
<protein>
    <recommendedName>
        <fullName evidence="3">Cyclin N-terminal domain-containing protein</fullName>
    </recommendedName>
</protein>